<keyword evidence="3" id="KW-1185">Reference proteome</keyword>
<dbReference type="Proteomes" id="UP000419144">
    <property type="component" value="Unassembled WGS sequence"/>
</dbReference>
<accession>A0A640KI22</accession>
<evidence type="ECO:0000313" key="2">
    <source>
        <dbReference type="EMBL" id="GET89379.1"/>
    </source>
</evidence>
<comment type="caution">
    <text evidence="1">The sequence shown here is derived from an EMBL/GenBank/DDBJ whole genome shotgun (WGS) entry which is preliminary data.</text>
</comment>
<reference evidence="1 3" key="1">
    <citation type="submission" date="2019-11" db="EMBL/GenBank/DDBJ databases">
        <title>Leishmania tarentolae CDS.</title>
        <authorList>
            <person name="Goto Y."/>
            <person name="Yamagishi J."/>
        </authorList>
    </citation>
    <scope>NUCLEOTIDE SEQUENCE [LARGE SCALE GENOMIC DNA]</scope>
    <source>
        <strain evidence="1 3">Parrot Tar II</strain>
    </source>
</reference>
<dbReference type="VEuPathDB" id="TriTrypDB:LtaPh_1705000"/>
<dbReference type="VEuPathDB" id="TriTrypDB:LtaPh_2601681"/>
<evidence type="ECO:0000313" key="3">
    <source>
        <dbReference type="Proteomes" id="UP000419144"/>
    </source>
</evidence>
<sequence length="88" mass="9526">MLWMALRLRDPRQWARARDASDCARCRRGSKLSHGNPSTAPLFGEAEPPREGCGMLRLGVMGAAALCAVRGRCVRVCGQHGEAVAVLH</sequence>
<dbReference type="AlphaFoldDB" id="A0A640KI22"/>
<organism evidence="1 3">
    <name type="scientific">Leishmania tarentolae</name>
    <name type="common">Sauroleishmania tarentolae</name>
    <dbReference type="NCBI Taxonomy" id="5689"/>
    <lineage>
        <taxon>Eukaryota</taxon>
        <taxon>Discoba</taxon>
        <taxon>Euglenozoa</taxon>
        <taxon>Kinetoplastea</taxon>
        <taxon>Metakinetoplastina</taxon>
        <taxon>Trypanosomatida</taxon>
        <taxon>Trypanosomatidae</taxon>
        <taxon>Leishmaniinae</taxon>
        <taxon>Leishmania</taxon>
        <taxon>lizard Leishmania</taxon>
    </lineage>
</organism>
<gene>
    <name evidence="2" type="ORF">LtaPh_1705000</name>
    <name evidence="1" type="ORF">LtaPh_2601681</name>
</gene>
<protein>
    <submittedName>
        <fullName evidence="1">Unspecified product</fullName>
    </submittedName>
</protein>
<dbReference type="EMBL" id="BLBS01000035">
    <property type="protein sequence ID" value="GET89379.1"/>
    <property type="molecule type" value="Genomic_DNA"/>
</dbReference>
<dbReference type="EMBL" id="BLBS01000035">
    <property type="protein sequence ID" value="GET89376.1"/>
    <property type="molecule type" value="Genomic_DNA"/>
</dbReference>
<evidence type="ECO:0000313" key="1">
    <source>
        <dbReference type="EMBL" id="GET89376.1"/>
    </source>
</evidence>
<proteinExistence type="predicted"/>
<name>A0A640KI22_LEITA</name>